<organism evidence="2">
    <name type="scientific">Ralstonia solanacearum</name>
    <name type="common">Pseudomonas solanacearum</name>
    <dbReference type="NCBI Taxonomy" id="305"/>
    <lineage>
        <taxon>Bacteria</taxon>
        <taxon>Pseudomonadati</taxon>
        <taxon>Pseudomonadota</taxon>
        <taxon>Betaproteobacteria</taxon>
        <taxon>Burkholderiales</taxon>
        <taxon>Burkholderiaceae</taxon>
        <taxon>Ralstonia</taxon>
        <taxon>Ralstonia solanacearum species complex</taxon>
    </lineage>
</organism>
<gene>
    <name evidence="1" type="ORF">RUN1985_v1_800007</name>
    <name evidence="2" type="ORF">TO10_v1_120134</name>
</gene>
<evidence type="ECO:0000313" key="1">
    <source>
        <dbReference type="EMBL" id="CUV31073.1"/>
    </source>
</evidence>
<proteinExistence type="predicted"/>
<dbReference type="EMBL" id="LN899827">
    <property type="protein sequence ID" value="CUV44015.1"/>
    <property type="molecule type" value="Genomic_DNA"/>
</dbReference>
<sequence>MLISTESAWLETVIDLGNPSYLAAGTGLVLPT</sequence>
<reference evidence="2" key="1">
    <citation type="submission" date="2015-10" db="EMBL/GenBank/DDBJ databases">
        <authorList>
            <person name="Gilbert D.G."/>
        </authorList>
    </citation>
    <scope>NUCLEOTIDE SEQUENCE</scope>
    <source>
        <strain evidence="2">Phyl III-seqv23</strain>
    </source>
</reference>
<name>A0A0S4WC28_RALSL</name>
<dbReference type="EMBL" id="LN899824">
    <property type="protein sequence ID" value="CUV31073.1"/>
    <property type="molecule type" value="Genomic_DNA"/>
</dbReference>
<dbReference type="AlphaFoldDB" id="A0A0S4WC28"/>
<accession>A0A0S4WC28</accession>
<protein>
    <submittedName>
        <fullName evidence="2">Uncharacterized protein</fullName>
    </submittedName>
</protein>
<evidence type="ECO:0000313" key="2">
    <source>
        <dbReference type="EMBL" id="CUV44015.1"/>
    </source>
</evidence>